<evidence type="ECO:0000313" key="1">
    <source>
        <dbReference type="EMBL" id="NBL64216.1"/>
    </source>
</evidence>
<name>A0ABW9Z6A0_9FLAO</name>
<organism evidence="1 2">
    <name type="scientific">Flavobacterium ichthyis</name>
    <dbReference type="NCBI Taxonomy" id="2698827"/>
    <lineage>
        <taxon>Bacteria</taxon>
        <taxon>Pseudomonadati</taxon>
        <taxon>Bacteroidota</taxon>
        <taxon>Flavobacteriia</taxon>
        <taxon>Flavobacteriales</taxon>
        <taxon>Flavobacteriaceae</taxon>
        <taxon>Flavobacterium</taxon>
    </lineage>
</organism>
<dbReference type="InterPro" id="IPR025352">
    <property type="entry name" value="DUF4256"/>
</dbReference>
<evidence type="ECO:0000313" key="2">
    <source>
        <dbReference type="Proteomes" id="UP000798602"/>
    </source>
</evidence>
<dbReference type="EMBL" id="JAABLM010000003">
    <property type="protein sequence ID" value="NBL64216.1"/>
    <property type="molecule type" value="Genomic_DNA"/>
</dbReference>
<protein>
    <submittedName>
        <fullName evidence="1">DUF4256 domain-containing protein</fullName>
    </submittedName>
</protein>
<sequence length="185" mass="21305">MKKQLSSSETNDLLAVLYERFQENMDRHPRINWDDIVTKLKANPEKLWSLFQMEISGGEPDLVVLDANANDYFFVDCSAETPKNRRSCCFDQKALDGRKLNKPATNAMEMAKQMGIEILDEEQYRILQNLGKFDLKTSSWIATPENIRKLGGALFCDRRYDSVFTYHNGADSYYAARGFRGILKI</sequence>
<dbReference type="RefSeq" id="WP_166536044.1">
    <property type="nucleotide sequence ID" value="NZ_JAABLM010000003.1"/>
</dbReference>
<keyword evidence="2" id="KW-1185">Reference proteome</keyword>
<dbReference type="Pfam" id="PF14066">
    <property type="entry name" value="DUF4256"/>
    <property type="match status" value="1"/>
</dbReference>
<comment type="caution">
    <text evidence="1">The sequence shown here is derived from an EMBL/GenBank/DDBJ whole genome shotgun (WGS) entry which is preliminary data.</text>
</comment>
<accession>A0ABW9Z6A0</accession>
<proteinExistence type="predicted"/>
<gene>
    <name evidence="1" type="ORF">GV828_03260</name>
</gene>
<dbReference type="Proteomes" id="UP000798602">
    <property type="component" value="Unassembled WGS sequence"/>
</dbReference>
<reference evidence="2" key="1">
    <citation type="submission" date="2020-01" db="EMBL/GenBank/DDBJ databases">
        <title>Sphingomonas sp. strain CSW-10.</title>
        <authorList>
            <person name="Chen W.-M."/>
        </authorList>
    </citation>
    <scope>NUCLEOTIDE SEQUENCE [LARGE SCALE GENOMIC DNA]</scope>
    <source>
        <strain evidence="2">NST-5</strain>
    </source>
</reference>